<dbReference type="PROSITE" id="PS50885">
    <property type="entry name" value="HAMP"/>
    <property type="match status" value="1"/>
</dbReference>
<dbReference type="Pfam" id="PF02518">
    <property type="entry name" value="HATPase_c"/>
    <property type="match status" value="1"/>
</dbReference>
<evidence type="ECO:0000256" key="9">
    <source>
        <dbReference type="ARBA" id="ARBA00022777"/>
    </source>
</evidence>
<protein>
    <recommendedName>
        <fullName evidence="3">histidine kinase</fullName>
        <ecNumber evidence="3">2.7.13.3</ecNumber>
    </recommendedName>
</protein>
<keyword evidence="9 17" id="KW-0418">Kinase</keyword>
<dbReference type="SUPFAM" id="SSF47384">
    <property type="entry name" value="Homodimeric domain of signal transducing histidine kinase"/>
    <property type="match status" value="1"/>
</dbReference>
<dbReference type="InterPro" id="IPR036890">
    <property type="entry name" value="HATPase_C_sf"/>
</dbReference>
<name>A0ABP3UQV1_9CLOT</name>
<dbReference type="InterPro" id="IPR003660">
    <property type="entry name" value="HAMP_dom"/>
</dbReference>
<evidence type="ECO:0000256" key="13">
    <source>
        <dbReference type="ARBA" id="ARBA00023136"/>
    </source>
</evidence>
<evidence type="ECO:0000256" key="11">
    <source>
        <dbReference type="ARBA" id="ARBA00022989"/>
    </source>
</evidence>
<evidence type="ECO:0000256" key="12">
    <source>
        <dbReference type="ARBA" id="ARBA00023012"/>
    </source>
</evidence>
<keyword evidence="18" id="KW-1185">Reference proteome</keyword>
<dbReference type="Pfam" id="PF00672">
    <property type="entry name" value="HAMP"/>
    <property type="match status" value="1"/>
</dbReference>
<dbReference type="InterPro" id="IPR005467">
    <property type="entry name" value="His_kinase_dom"/>
</dbReference>
<dbReference type="GO" id="GO:0016301">
    <property type="term" value="F:kinase activity"/>
    <property type="evidence" value="ECO:0007669"/>
    <property type="project" value="UniProtKB-KW"/>
</dbReference>
<evidence type="ECO:0000256" key="1">
    <source>
        <dbReference type="ARBA" id="ARBA00000085"/>
    </source>
</evidence>
<feature type="transmembrane region" description="Helical" evidence="14">
    <location>
        <begin position="172"/>
        <end position="193"/>
    </location>
</feature>
<keyword evidence="8" id="KW-0547">Nucleotide-binding</keyword>
<keyword evidence="10" id="KW-0067">ATP-binding</keyword>
<feature type="domain" description="Histidine kinase" evidence="15">
    <location>
        <begin position="262"/>
        <end position="475"/>
    </location>
</feature>
<sequence length="475" mass="55350">MKFWQKIYVFSLAIFILIFNLSGIIIIEKNHSQMLKKEVNRSLDEDLGIYLGLNGSRSFLKSFESFMDITVLNNKVLEDFAKNYLKSSSKDTYIEILDSNKKKVFSNIDFKLPKDRIETKSNNPRERNYIIRDVNEKTLLFVTNSMNISNEHYKINYIKDISYVYNLRKDQYIFFVKLDLVVCLIFAVFMMFVSKYITKPINVIIDTTKKISNGDLSKRVEISSKDEMGVLAQNFNSMTDTIENTVEELKSVNSEKQIFIDNFSHEIKTPLTSIIGYSSLLRTTKYNEKTFSECLDMVYKEGRRLEKLSFNLMKLVNLRNDDFDMKKENLKNILNYVVEITEPKIEAKNINLHVKFKDAYVVVEKQLIIMLITNFLDNAIKACEENGNIYLRITTNEDNIILEIKDDGIGIPKEHLHKVKEPFYMVDKSRSRKDNGAGLGLSICHKIMEVHKAKFDIQSKVNKGTTIKVFFNHNL</sequence>
<keyword evidence="12" id="KW-0902">Two-component regulatory system</keyword>
<keyword evidence="5" id="KW-0597">Phosphoprotein</keyword>
<dbReference type="CDD" id="cd00082">
    <property type="entry name" value="HisKA"/>
    <property type="match status" value="1"/>
</dbReference>
<evidence type="ECO:0000259" key="15">
    <source>
        <dbReference type="PROSITE" id="PS50109"/>
    </source>
</evidence>
<dbReference type="SMART" id="SM00387">
    <property type="entry name" value="HATPase_c"/>
    <property type="match status" value="1"/>
</dbReference>
<dbReference type="PANTHER" id="PTHR45528:SF1">
    <property type="entry name" value="SENSOR HISTIDINE KINASE CPXA"/>
    <property type="match status" value="1"/>
</dbReference>
<dbReference type="SUPFAM" id="SSF55874">
    <property type="entry name" value="ATPase domain of HSP90 chaperone/DNA topoisomerase II/histidine kinase"/>
    <property type="match status" value="1"/>
</dbReference>
<dbReference type="Gene3D" id="1.10.287.130">
    <property type="match status" value="1"/>
</dbReference>
<dbReference type="SMART" id="SM00304">
    <property type="entry name" value="HAMP"/>
    <property type="match status" value="1"/>
</dbReference>
<dbReference type="Gene3D" id="6.10.340.10">
    <property type="match status" value="1"/>
</dbReference>
<organism evidence="17 18">
    <name type="scientific">Clostridium oceanicum</name>
    <dbReference type="NCBI Taxonomy" id="1543"/>
    <lineage>
        <taxon>Bacteria</taxon>
        <taxon>Bacillati</taxon>
        <taxon>Bacillota</taxon>
        <taxon>Clostridia</taxon>
        <taxon>Eubacteriales</taxon>
        <taxon>Clostridiaceae</taxon>
        <taxon>Clostridium</taxon>
    </lineage>
</organism>
<evidence type="ECO:0000313" key="17">
    <source>
        <dbReference type="EMBL" id="GAA0740551.1"/>
    </source>
</evidence>
<dbReference type="InterPro" id="IPR004358">
    <property type="entry name" value="Sig_transdc_His_kin-like_C"/>
</dbReference>
<proteinExistence type="predicted"/>
<evidence type="ECO:0000256" key="3">
    <source>
        <dbReference type="ARBA" id="ARBA00012438"/>
    </source>
</evidence>
<dbReference type="Pfam" id="PF00512">
    <property type="entry name" value="HisKA"/>
    <property type="match status" value="1"/>
</dbReference>
<keyword evidence="7 14" id="KW-0812">Transmembrane</keyword>
<dbReference type="SUPFAM" id="SSF158472">
    <property type="entry name" value="HAMP domain-like"/>
    <property type="match status" value="1"/>
</dbReference>
<dbReference type="CDD" id="cd00075">
    <property type="entry name" value="HATPase"/>
    <property type="match status" value="1"/>
</dbReference>
<feature type="domain" description="HAMP" evidence="16">
    <location>
        <begin position="195"/>
        <end position="247"/>
    </location>
</feature>
<evidence type="ECO:0000256" key="7">
    <source>
        <dbReference type="ARBA" id="ARBA00022692"/>
    </source>
</evidence>
<feature type="transmembrane region" description="Helical" evidence="14">
    <location>
        <begin position="6"/>
        <end position="27"/>
    </location>
</feature>
<evidence type="ECO:0000256" key="14">
    <source>
        <dbReference type="SAM" id="Phobius"/>
    </source>
</evidence>
<dbReference type="Proteomes" id="UP001501510">
    <property type="component" value="Unassembled WGS sequence"/>
</dbReference>
<keyword evidence="13 14" id="KW-0472">Membrane</keyword>
<dbReference type="InterPro" id="IPR050398">
    <property type="entry name" value="HssS/ArlS-like"/>
</dbReference>
<dbReference type="PANTHER" id="PTHR45528">
    <property type="entry name" value="SENSOR HISTIDINE KINASE CPXA"/>
    <property type="match status" value="1"/>
</dbReference>
<evidence type="ECO:0000256" key="5">
    <source>
        <dbReference type="ARBA" id="ARBA00022553"/>
    </source>
</evidence>
<accession>A0ABP3UQV1</accession>
<dbReference type="InterPro" id="IPR036097">
    <property type="entry name" value="HisK_dim/P_sf"/>
</dbReference>
<dbReference type="InterPro" id="IPR003661">
    <property type="entry name" value="HisK_dim/P_dom"/>
</dbReference>
<dbReference type="SMART" id="SM00388">
    <property type="entry name" value="HisKA"/>
    <property type="match status" value="1"/>
</dbReference>
<evidence type="ECO:0000256" key="2">
    <source>
        <dbReference type="ARBA" id="ARBA00004651"/>
    </source>
</evidence>
<keyword evidence="11 14" id="KW-1133">Transmembrane helix</keyword>
<comment type="caution">
    <text evidence="17">The sequence shown here is derived from an EMBL/GenBank/DDBJ whole genome shotgun (WGS) entry which is preliminary data.</text>
</comment>
<dbReference type="EC" id="2.7.13.3" evidence="3"/>
<dbReference type="Gene3D" id="3.30.565.10">
    <property type="entry name" value="Histidine kinase-like ATPase, C-terminal domain"/>
    <property type="match status" value="1"/>
</dbReference>
<evidence type="ECO:0000313" key="18">
    <source>
        <dbReference type="Proteomes" id="UP001501510"/>
    </source>
</evidence>
<evidence type="ECO:0000256" key="8">
    <source>
        <dbReference type="ARBA" id="ARBA00022741"/>
    </source>
</evidence>
<dbReference type="InterPro" id="IPR003594">
    <property type="entry name" value="HATPase_dom"/>
</dbReference>
<evidence type="ECO:0000256" key="10">
    <source>
        <dbReference type="ARBA" id="ARBA00022840"/>
    </source>
</evidence>
<dbReference type="EMBL" id="BAAACG010000009">
    <property type="protein sequence ID" value="GAA0740551.1"/>
    <property type="molecule type" value="Genomic_DNA"/>
</dbReference>
<keyword evidence="4" id="KW-1003">Cell membrane</keyword>
<keyword evidence="6" id="KW-0808">Transferase</keyword>
<reference evidence="18" key="1">
    <citation type="journal article" date="2019" name="Int. J. Syst. Evol. Microbiol.">
        <title>The Global Catalogue of Microorganisms (GCM) 10K type strain sequencing project: providing services to taxonomists for standard genome sequencing and annotation.</title>
        <authorList>
            <consortium name="The Broad Institute Genomics Platform"/>
            <consortium name="The Broad Institute Genome Sequencing Center for Infectious Disease"/>
            <person name="Wu L."/>
            <person name="Ma J."/>
        </authorList>
    </citation>
    <scope>NUCLEOTIDE SEQUENCE [LARGE SCALE GENOMIC DNA]</scope>
    <source>
        <strain evidence="18">JCM 1407</strain>
    </source>
</reference>
<dbReference type="CDD" id="cd06225">
    <property type="entry name" value="HAMP"/>
    <property type="match status" value="1"/>
</dbReference>
<dbReference type="PRINTS" id="PR00344">
    <property type="entry name" value="BCTRLSENSOR"/>
</dbReference>
<comment type="catalytic activity">
    <reaction evidence="1">
        <text>ATP + protein L-histidine = ADP + protein N-phospho-L-histidine.</text>
        <dbReference type="EC" id="2.7.13.3"/>
    </reaction>
</comment>
<dbReference type="RefSeq" id="WP_343761418.1">
    <property type="nucleotide sequence ID" value="NZ_BAAACG010000009.1"/>
</dbReference>
<dbReference type="PROSITE" id="PS50109">
    <property type="entry name" value="HIS_KIN"/>
    <property type="match status" value="1"/>
</dbReference>
<evidence type="ECO:0000256" key="6">
    <source>
        <dbReference type="ARBA" id="ARBA00022679"/>
    </source>
</evidence>
<evidence type="ECO:0000259" key="16">
    <source>
        <dbReference type="PROSITE" id="PS50885"/>
    </source>
</evidence>
<gene>
    <name evidence="17" type="ORF">GCM10008906_20690</name>
</gene>
<comment type="subcellular location">
    <subcellularLocation>
        <location evidence="2">Cell membrane</location>
        <topology evidence="2">Multi-pass membrane protein</topology>
    </subcellularLocation>
</comment>
<evidence type="ECO:0000256" key="4">
    <source>
        <dbReference type="ARBA" id="ARBA00022475"/>
    </source>
</evidence>